<keyword evidence="3" id="KW-1185">Reference proteome</keyword>
<keyword evidence="1" id="KW-0378">Hydrolase</keyword>
<comment type="caution">
    <text evidence="2">The sequence shown here is derived from an EMBL/GenBank/DDBJ whole genome shotgun (WGS) entry which is preliminary data.</text>
</comment>
<dbReference type="FunFam" id="3.90.950.10:FF:000008">
    <property type="entry name" value="Maf-like protein, expressed"/>
    <property type="match status" value="1"/>
</dbReference>
<gene>
    <name evidence="2" type="ORF">IEQ34_017945</name>
</gene>
<evidence type="ECO:0000313" key="2">
    <source>
        <dbReference type="EMBL" id="KAH0453621.1"/>
    </source>
</evidence>
<sequence length="265" mass="29182">MAKKTPIEINICWPAISSTIRVMPISPRLILSATGIAFARWHHLSGSSRRDCPQGAKQMAISPPPFKIILGSSSVARRQILLEMGYEFEIRTAGIDEKAIRKEKPEELVTVLAKAKADAILSRLEITDYKDAEPTLLITSDIVVVHEGSIREKPTTQEEARQFLKGYSGSHITTVNYVHVINLKTGKTTGGLDKAEVYFYQIPDEVIQNLIKEGIVFNVAGGLLLEHPLILPLVEAVIGASDSVMGLPKALTEKLIQEALTEEEF</sequence>
<reference evidence="2 3" key="1">
    <citation type="journal article" date="2021" name="Hortic Res">
        <title>Chromosome-scale assembly of the Dendrobium chrysotoxum genome enhances the understanding of orchid evolution.</title>
        <authorList>
            <person name="Zhang Y."/>
            <person name="Zhang G.Q."/>
            <person name="Zhang D."/>
            <person name="Liu X.D."/>
            <person name="Xu X.Y."/>
            <person name="Sun W.H."/>
            <person name="Yu X."/>
            <person name="Zhu X."/>
            <person name="Wang Z.W."/>
            <person name="Zhao X."/>
            <person name="Zhong W.Y."/>
            <person name="Chen H."/>
            <person name="Yin W.L."/>
            <person name="Huang T."/>
            <person name="Niu S.C."/>
            <person name="Liu Z.J."/>
        </authorList>
    </citation>
    <scope>NUCLEOTIDE SEQUENCE [LARGE SCALE GENOMIC DNA]</scope>
    <source>
        <strain evidence="2">Lindl</strain>
    </source>
</reference>
<dbReference type="SUPFAM" id="SSF52972">
    <property type="entry name" value="ITPase-like"/>
    <property type="match status" value="1"/>
</dbReference>
<protein>
    <recommendedName>
        <fullName evidence="4">Maf-like protein</fullName>
    </recommendedName>
</protein>
<dbReference type="Pfam" id="PF02545">
    <property type="entry name" value="Maf"/>
    <property type="match status" value="1"/>
</dbReference>
<dbReference type="PANTHER" id="PTHR43213">
    <property type="entry name" value="BIFUNCTIONAL DTTP/UTP PYROPHOSPHATASE/METHYLTRANSFERASE PROTEIN-RELATED"/>
    <property type="match status" value="1"/>
</dbReference>
<dbReference type="Gene3D" id="3.90.950.10">
    <property type="match status" value="1"/>
</dbReference>
<dbReference type="Proteomes" id="UP000775213">
    <property type="component" value="Unassembled WGS sequence"/>
</dbReference>
<evidence type="ECO:0000256" key="1">
    <source>
        <dbReference type="ARBA" id="ARBA00022801"/>
    </source>
</evidence>
<proteinExistence type="inferred from homology"/>
<evidence type="ECO:0000313" key="3">
    <source>
        <dbReference type="Proteomes" id="UP000775213"/>
    </source>
</evidence>
<accession>A0AAV7GBQ1</accession>
<evidence type="ECO:0008006" key="4">
    <source>
        <dbReference type="Google" id="ProtNLM"/>
    </source>
</evidence>
<dbReference type="HAMAP" id="MF_00528">
    <property type="entry name" value="Maf"/>
    <property type="match status" value="1"/>
</dbReference>
<dbReference type="EMBL" id="JAGFBR010000016">
    <property type="protein sequence ID" value="KAH0453621.1"/>
    <property type="molecule type" value="Genomic_DNA"/>
</dbReference>
<dbReference type="InterPro" id="IPR029001">
    <property type="entry name" value="ITPase-like_fam"/>
</dbReference>
<name>A0AAV7GBQ1_DENCH</name>
<dbReference type="InterPro" id="IPR003697">
    <property type="entry name" value="Maf-like"/>
</dbReference>
<organism evidence="2 3">
    <name type="scientific">Dendrobium chrysotoxum</name>
    <name type="common">Orchid</name>
    <dbReference type="NCBI Taxonomy" id="161865"/>
    <lineage>
        <taxon>Eukaryota</taxon>
        <taxon>Viridiplantae</taxon>
        <taxon>Streptophyta</taxon>
        <taxon>Embryophyta</taxon>
        <taxon>Tracheophyta</taxon>
        <taxon>Spermatophyta</taxon>
        <taxon>Magnoliopsida</taxon>
        <taxon>Liliopsida</taxon>
        <taxon>Asparagales</taxon>
        <taxon>Orchidaceae</taxon>
        <taxon>Epidendroideae</taxon>
        <taxon>Malaxideae</taxon>
        <taxon>Dendrobiinae</taxon>
        <taxon>Dendrobium</taxon>
    </lineage>
</organism>
<dbReference type="AlphaFoldDB" id="A0AAV7GBQ1"/>
<dbReference type="GO" id="GO:0047429">
    <property type="term" value="F:nucleoside triphosphate diphosphatase activity"/>
    <property type="evidence" value="ECO:0007669"/>
    <property type="project" value="InterPro"/>
</dbReference>
<dbReference type="PANTHER" id="PTHR43213:SF4">
    <property type="entry name" value="7-METHYL-GTP PYROPHOSPHATASE"/>
    <property type="match status" value="1"/>
</dbReference>